<evidence type="ECO:0000259" key="1">
    <source>
        <dbReference type="Pfam" id="PF13676"/>
    </source>
</evidence>
<keyword evidence="2" id="KW-0675">Receptor</keyword>
<dbReference type="Gene3D" id="3.40.50.10140">
    <property type="entry name" value="Toll/interleukin-1 receptor homology (TIR) domain"/>
    <property type="match status" value="1"/>
</dbReference>
<keyword evidence="3" id="KW-1185">Reference proteome</keyword>
<dbReference type="InterPro" id="IPR035897">
    <property type="entry name" value="Toll_tir_struct_dom_sf"/>
</dbReference>
<accession>A0ABR9V9Z2</accession>
<dbReference type="Gene3D" id="3.30.565.40">
    <property type="entry name" value="Fervidobacterium nodosum Rt17-B1 like"/>
    <property type="match status" value="1"/>
</dbReference>
<dbReference type="Proteomes" id="UP000654604">
    <property type="component" value="Unassembled WGS sequence"/>
</dbReference>
<proteinExistence type="predicted"/>
<dbReference type="EMBL" id="JADEWC010000040">
    <property type="protein sequence ID" value="MBE9223669.1"/>
    <property type="molecule type" value="Genomic_DNA"/>
</dbReference>
<gene>
    <name evidence="2" type="ORF">IQ215_13275</name>
</gene>
<comment type="caution">
    <text evidence="2">The sequence shown here is derived from an EMBL/GenBank/DDBJ whole genome shotgun (WGS) entry which is preliminary data.</text>
</comment>
<dbReference type="SUPFAM" id="SSF52200">
    <property type="entry name" value="Toll/Interleukin receptor TIR domain"/>
    <property type="match status" value="1"/>
</dbReference>
<dbReference type="Pfam" id="PF13676">
    <property type="entry name" value="TIR_2"/>
    <property type="match status" value="1"/>
</dbReference>
<dbReference type="RefSeq" id="WP_193801903.1">
    <property type="nucleotide sequence ID" value="NZ_JADEWC010000040.1"/>
</dbReference>
<protein>
    <submittedName>
        <fullName evidence="2">Toll/interleukin-1 receptor domain-containing protein</fullName>
    </submittedName>
</protein>
<evidence type="ECO:0000313" key="2">
    <source>
        <dbReference type="EMBL" id="MBE9223669.1"/>
    </source>
</evidence>
<reference evidence="2 3" key="1">
    <citation type="submission" date="2020-10" db="EMBL/GenBank/DDBJ databases">
        <authorList>
            <person name="Castelo-Branco R."/>
            <person name="Eusebio N."/>
            <person name="Adriana R."/>
            <person name="Vieira A."/>
            <person name="Brugerolle De Fraissinette N."/>
            <person name="Rezende De Castro R."/>
            <person name="Schneider M.P."/>
            <person name="Vasconcelos V."/>
            <person name="Leao P.N."/>
        </authorList>
    </citation>
    <scope>NUCLEOTIDE SEQUENCE [LARGE SCALE GENOMIC DNA]</scope>
    <source>
        <strain evidence="2 3">LEGE 03274</strain>
    </source>
</reference>
<feature type="domain" description="TIR" evidence="1">
    <location>
        <begin position="11"/>
        <end position="81"/>
    </location>
</feature>
<evidence type="ECO:0000313" key="3">
    <source>
        <dbReference type="Proteomes" id="UP000654604"/>
    </source>
</evidence>
<sequence length="307" mass="36099">MSHVSRLYPKKALKESTFVIILLSSISVRKRGYVQQEFKYAIEHSRNKLIDDIYIIPILLDKCDVPDSLNQFQWIKIDNENLFEEILNSLNSQRQTYLSSLSPEVIEVNDYTSISIDLNIDIPVKIDYLCDLPLFYRNNFFDANFVNTFIQQKALNVISENRKWINKNISLFKDRDHLYFEISHEIKKLNKDNLSITIYYNSYFGGVHPNTSIDTLNFAFNPDRVLNFYDVIEDHSANEFVRRCLLRHGSQEQIENLERFVEYITAENINFTFDDKTLEIDFTNQIPRVILALGLLEIPMSDINITI</sequence>
<dbReference type="InterPro" id="IPR000157">
    <property type="entry name" value="TIR_dom"/>
</dbReference>
<organism evidence="2 3">
    <name type="scientific">Cyanobacterium stanieri LEGE 03274</name>
    <dbReference type="NCBI Taxonomy" id="1828756"/>
    <lineage>
        <taxon>Bacteria</taxon>
        <taxon>Bacillati</taxon>
        <taxon>Cyanobacteriota</taxon>
        <taxon>Cyanophyceae</taxon>
        <taxon>Oscillatoriophycideae</taxon>
        <taxon>Chroococcales</taxon>
        <taxon>Geminocystaceae</taxon>
        <taxon>Cyanobacterium</taxon>
    </lineage>
</organism>
<name>A0ABR9V9Z2_9CHRO</name>